<comment type="catalytic activity">
    <reaction evidence="1">
        <text>ATP + protein L-histidine = ADP + protein N-phospho-L-histidine.</text>
        <dbReference type="EC" id="2.7.13.3"/>
    </reaction>
</comment>
<evidence type="ECO:0000256" key="1">
    <source>
        <dbReference type="ARBA" id="ARBA00000085"/>
    </source>
</evidence>
<keyword evidence="7" id="KW-1133">Transmembrane helix</keyword>
<keyword evidence="6 11" id="KW-0418">Kinase</keyword>
<dbReference type="SMART" id="SM00387">
    <property type="entry name" value="HATPase_c"/>
    <property type="match status" value="1"/>
</dbReference>
<keyword evidence="7" id="KW-0472">Membrane</keyword>
<dbReference type="PATRIC" id="fig|698760.3.peg.321"/>
<sequence>MARTAERLRPRSVRAKIVALLMLPVVSLMALWSFAAVTTASTIGDAERAKEVNSELLAPVADFVTAIQTERTFAARYAGDPASGDSDVLTRTQVATDKAVDALLDGVNSTSSDAALLNSALPDRLDRLTDDAKGLTALRASVSGDRNAKQTAAAASAAYTSYTGFVEDAFAVTGALTGEKSTTTASEARVVLELSRAREAVAQEQALLAAGGAAGKLTGDQYALFVGAVAVQRGLLKPAVADLRPEHQKAYNELLQSGSYRQLAETENRVRSAGPGESAVGDGLLRGWDKAANDVLHALGKAETEAGTAAAAKANPFGWATLGASGIAVLLGLVGVLLSLLVSVSVGRGLIVELLDLRNSALEVAGRRLPQAMRRLHAGQGVDIDAEAPLRRLAGDELAQVGTALTAVQRAALKAASERAELLSGISGVYVSLARRSQVLLHRQLDILDQLEQRPRDPAELHELYRVDYLATRMRRHSESLLILSGIAPGRGWRDPIPLADTLRAAVSEIEDASRVQIWSAPRVSLNGGSVADVIHLLAELVENGASFSPPSAKVRLRAARLSDGVIIEVEDSGFGMNEDAMADANRKLRSEKVDLLDAKQIGLFVVNRLATRQGLRVELRDSPNGGVTAAVLIPENLLRDDMPTHGQEHDDEYGYGHEHTPATADARTLTPAPTPASATLMPQQWDQ</sequence>
<evidence type="ECO:0000259" key="10">
    <source>
        <dbReference type="PROSITE" id="PS50906"/>
    </source>
</evidence>
<dbReference type="SUPFAM" id="SSF55874">
    <property type="entry name" value="ATPase domain of HSP90 chaperone/DNA topoisomerase II/histidine kinase"/>
    <property type="match status" value="1"/>
</dbReference>
<evidence type="ECO:0000256" key="3">
    <source>
        <dbReference type="ARBA" id="ARBA00022553"/>
    </source>
</evidence>
<gene>
    <name evidence="11" type="ORF">STRTUCAR8_06588</name>
</gene>
<dbReference type="EC" id="2.7.13.3" evidence="2"/>
<protein>
    <recommendedName>
        <fullName evidence="2">histidine kinase</fullName>
        <ecNumber evidence="2">2.7.13.3</ecNumber>
    </recommendedName>
</protein>
<keyword evidence="12" id="KW-1185">Reference proteome</keyword>
<dbReference type="PROSITE" id="PS50906">
    <property type="entry name" value="NIT"/>
    <property type="match status" value="1"/>
</dbReference>
<evidence type="ECO:0000259" key="9">
    <source>
        <dbReference type="PROSITE" id="PS50109"/>
    </source>
</evidence>
<name>L7FI54_STRT8</name>
<dbReference type="PROSITE" id="PS50109">
    <property type="entry name" value="HIS_KIN"/>
    <property type="match status" value="1"/>
</dbReference>
<evidence type="ECO:0000256" key="5">
    <source>
        <dbReference type="ARBA" id="ARBA00022692"/>
    </source>
</evidence>
<evidence type="ECO:0000256" key="7">
    <source>
        <dbReference type="ARBA" id="ARBA00022989"/>
    </source>
</evidence>
<evidence type="ECO:0000256" key="6">
    <source>
        <dbReference type="ARBA" id="ARBA00022777"/>
    </source>
</evidence>
<feature type="region of interest" description="Disordered" evidence="8">
    <location>
        <begin position="642"/>
        <end position="661"/>
    </location>
</feature>
<dbReference type="GO" id="GO:0005886">
    <property type="term" value="C:plasma membrane"/>
    <property type="evidence" value="ECO:0007669"/>
    <property type="project" value="TreeGrafter"/>
</dbReference>
<dbReference type="PANTHER" id="PTHR45436:SF5">
    <property type="entry name" value="SENSOR HISTIDINE KINASE TRCS"/>
    <property type="match status" value="1"/>
</dbReference>
<evidence type="ECO:0000313" key="11">
    <source>
        <dbReference type="EMBL" id="ELP71058.1"/>
    </source>
</evidence>
<dbReference type="STRING" id="85558.T45_02454"/>
<dbReference type="InterPro" id="IPR036890">
    <property type="entry name" value="HATPase_C_sf"/>
</dbReference>
<evidence type="ECO:0000313" key="12">
    <source>
        <dbReference type="Proteomes" id="UP000010931"/>
    </source>
</evidence>
<evidence type="ECO:0000256" key="4">
    <source>
        <dbReference type="ARBA" id="ARBA00022679"/>
    </source>
</evidence>
<accession>L7FI54</accession>
<dbReference type="PANTHER" id="PTHR45436">
    <property type="entry name" value="SENSOR HISTIDINE KINASE YKOH"/>
    <property type="match status" value="1"/>
</dbReference>
<keyword evidence="5" id="KW-0812">Transmembrane</keyword>
<reference evidence="11 12" key="1">
    <citation type="journal article" date="2011" name="Plasmid">
        <title>Streptomyces turgidiscabies Car8 contains a modular pathogenicity island that shares virulence genes with other actinobacterial plant pathogens.</title>
        <authorList>
            <person name="Huguet-Tapia J.C."/>
            <person name="Badger J.H."/>
            <person name="Loria R."/>
            <person name="Pettis G.S."/>
        </authorList>
    </citation>
    <scope>NUCLEOTIDE SEQUENCE [LARGE SCALE GENOMIC DNA]</scope>
    <source>
        <strain evidence="11 12">Car8</strain>
    </source>
</reference>
<feature type="compositionally biased region" description="Low complexity" evidence="8">
    <location>
        <begin position="666"/>
        <end position="680"/>
    </location>
</feature>
<feature type="domain" description="Histidine kinase" evidence="9">
    <location>
        <begin position="534"/>
        <end position="638"/>
    </location>
</feature>
<comment type="caution">
    <text evidence="11">The sequence shown here is derived from an EMBL/GenBank/DDBJ whole genome shotgun (WGS) entry which is preliminary data.</text>
</comment>
<feature type="region of interest" description="Disordered" evidence="8">
    <location>
        <begin position="666"/>
        <end position="688"/>
    </location>
</feature>
<dbReference type="EMBL" id="AEJB01000019">
    <property type="protein sequence ID" value="ELP71058.1"/>
    <property type="molecule type" value="Genomic_DNA"/>
</dbReference>
<dbReference type="AlphaFoldDB" id="L7FI54"/>
<dbReference type="InterPro" id="IPR005467">
    <property type="entry name" value="His_kinase_dom"/>
</dbReference>
<feature type="domain" description="NIT" evidence="10">
    <location>
        <begin position="58"/>
        <end position="317"/>
    </location>
</feature>
<evidence type="ECO:0000256" key="2">
    <source>
        <dbReference type="ARBA" id="ARBA00012438"/>
    </source>
</evidence>
<dbReference type="InterPro" id="IPR003594">
    <property type="entry name" value="HATPase_dom"/>
</dbReference>
<organism evidence="11 12">
    <name type="scientific">Streptomyces turgidiscabies (strain Car8)</name>
    <dbReference type="NCBI Taxonomy" id="698760"/>
    <lineage>
        <taxon>Bacteria</taxon>
        <taxon>Bacillati</taxon>
        <taxon>Actinomycetota</taxon>
        <taxon>Actinomycetes</taxon>
        <taxon>Kitasatosporales</taxon>
        <taxon>Streptomycetaceae</taxon>
        <taxon>Streptomyces</taxon>
    </lineage>
</organism>
<evidence type="ECO:0000256" key="8">
    <source>
        <dbReference type="SAM" id="MobiDB-lite"/>
    </source>
</evidence>
<dbReference type="GO" id="GO:0004673">
    <property type="term" value="F:protein histidine kinase activity"/>
    <property type="evidence" value="ECO:0007669"/>
    <property type="project" value="UniProtKB-EC"/>
</dbReference>
<dbReference type="InterPro" id="IPR013587">
    <property type="entry name" value="Nitrate/nitrite_sensing"/>
</dbReference>
<dbReference type="Proteomes" id="UP000010931">
    <property type="component" value="Unassembled WGS sequence"/>
</dbReference>
<dbReference type="Pfam" id="PF08376">
    <property type="entry name" value="NIT"/>
    <property type="match status" value="1"/>
</dbReference>
<dbReference type="GO" id="GO:0000160">
    <property type="term" value="P:phosphorelay signal transduction system"/>
    <property type="evidence" value="ECO:0007669"/>
    <property type="project" value="TreeGrafter"/>
</dbReference>
<dbReference type="InterPro" id="IPR010910">
    <property type="entry name" value="Nitrate/nitrite_sensing_bac"/>
</dbReference>
<dbReference type="Gene3D" id="3.30.565.10">
    <property type="entry name" value="Histidine kinase-like ATPase, C-terminal domain"/>
    <property type="match status" value="1"/>
</dbReference>
<keyword evidence="4" id="KW-0808">Transferase</keyword>
<proteinExistence type="predicted"/>
<dbReference type="InterPro" id="IPR050428">
    <property type="entry name" value="TCS_sensor_his_kinase"/>
</dbReference>
<keyword evidence="3" id="KW-0597">Phosphoprotein</keyword>
<dbReference type="Pfam" id="PF02518">
    <property type="entry name" value="HATPase_c"/>
    <property type="match status" value="1"/>
</dbReference>